<dbReference type="Gene3D" id="2.30.40.10">
    <property type="entry name" value="Urease, subunit C, domain 1"/>
    <property type="match status" value="1"/>
</dbReference>
<dbReference type="EMBL" id="CP095072">
    <property type="protein sequence ID" value="UOQ49237.1"/>
    <property type="molecule type" value="Genomic_DNA"/>
</dbReference>
<dbReference type="InterPro" id="IPR011059">
    <property type="entry name" value="Metal-dep_hydrolase_composite"/>
</dbReference>
<dbReference type="InterPro" id="IPR050287">
    <property type="entry name" value="MTA/SAH_deaminase"/>
</dbReference>
<dbReference type="Proteomes" id="UP000831782">
    <property type="component" value="Chromosome"/>
</dbReference>
<sequence length="264" mass="31177">MQQEFDLGWHSHLLESHTQWTISNIRGESLLERMDRYHLLNEKAVFAHAIWTTAKDRKIMKERGVAIVQCACSNLHLGSGICPIHEYRYLGIPWFLGTDGFNCSPLNAFELMRESVRSSRIMTDDSERWLDAYDVFDRMIRHSPLSKDIWGQPFLKEEKRASFIAMSYENIESDHIIQEMAYYETGENVTDIMQDGIRVKRNREAITGLHKEREIRQRLAEKQMDYQKELQEMEALVPIVVDNIQKSWQYVKNEWVEPLPKIKI</sequence>
<dbReference type="SUPFAM" id="SSF51556">
    <property type="entry name" value="Metallo-dependent hydrolases"/>
    <property type="match status" value="1"/>
</dbReference>
<reference evidence="3 4" key="1">
    <citation type="submission" date="2022-04" db="EMBL/GenBank/DDBJ databases">
        <title>Gracilibacillus sp. isolated from saltern.</title>
        <authorList>
            <person name="Won M."/>
            <person name="Lee C.-M."/>
            <person name="Woen H.-Y."/>
            <person name="Kwon S.-W."/>
        </authorList>
    </citation>
    <scope>NUCLEOTIDE SEQUENCE [LARGE SCALE GENOMIC DNA]</scope>
    <source>
        <strain evidence="3 4">SSWR10-1</strain>
    </source>
</reference>
<dbReference type="RefSeq" id="WP_244720980.1">
    <property type="nucleotide sequence ID" value="NZ_CP095072.1"/>
</dbReference>
<accession>A0ABY4EXV2</accession>
<dbReference type="InterPro" id="IPR032466">
    <property type="entry name" value="Metal_Hydrolase"/>
</dbReference>
<dbReference type="InterPro" id="IPR006680">
    <property type="entry name" value="Amidohydro-rel"/>
</dbReference>
<dbReference type="Gene3D" id="3.20.20.140">
    <property type="entry name" value="Metal-dependent hydrolases"/>
    <property type="match status" value="1"/>
</dbReference>
<proteinExistence type="predicted"/>
<dbReference type="Pfam" id="PF01979">
    <property type="entry name" value="Amidohydro_1"/>
    <property type="match status" value="1"/>
</dbReference>
<evidence type="ECO:0000256" key="1">
    <source>
        <dbReference type="ARBA" id="ARBA00022801"/>
    </source>
</evidence>
<evidence type="ECO:0000313" key="3">
    <source>
        <dbReference type="EMBL" id="UOQ49237.1"/>
    </source>
</evidence>
<protein>
    <submittedName>
        <fullName evidence="3">Amidohydrolase family protein</fullName>
    </submittedName>
</protein>
<gene>
    <name evidence="3" type="ORF">MUN88_03680</name>
</gene>
<evidence type="ECO:0000259" key="2">
    <source>
        <dbReference type="Pfam" id="PF01979"/>
    </source>
</evidence>
<evidence type="ECO:0000313" key="4">
    <source>
        <dbReference type="Proteomes" id="UP000831782"/>
    </source>
</evidence>
<dbReference type="PANTHER" id="PTHR43794">
    <property type="entry name" value="AMINOHYDROLASE SSNA-RELATED"/>
    <property type="match status" value="1"/>
</dbReference>
<keyword evidence="1" id="KW-0378">Hydrolase</keyword>
<name>A0ABY4EXV2_9BACI</name>
<dbReference type="PANTHER" id="PTHR43794:SF11">
    <property type="entry name" value="AMIDOHYDROLASE-RELATED DOMAIN-CONTAINING PROTEIN"/>
    <property type="match status" value="1"/>
</dbReference>
<organism evidence="3 4">
    <name type="scientific">Gracilibacillus caseinilyticus</name>
    <dbReference type="NCBI Taxonomy" id="2932256"/>
    <lineage>
        <taxon>Bacteria</taxon>
        <taxon>Bacillati</taxon>
        <taxon>Bacillota</taxon>
        <taxon>Bacilli</taxon>
        <taxon>Bacillales</taxon>
        <taxon>Bacillaceae</taxon>
        <taxon>Gracilibacillus</taxon>
    </lineage>
</organism>
<keyword evidence="4" id="KW-1185">Reference proteome</keyword>
<feature type="domain" description="Amidohydrolase-related" evidence="2">
    <location>
        <begin position="5"/>
        <end position="135"/>
    </location>
</feature>